<protein>
    <submittedName>
        <fullName evidence="1">Uncharacterized protein</fullName>
    </submittedName>
</protein>
<evidence type="ECO:0000313" key="2">
    <source>
        <dbReference type="Proteomes" id="UP000053989"/>
    </source>
</evidence>
<dbReference type="OrthoDB" id="2683605at2759"/>
<dbReference type="EMBL" id="KN822064">
    <property type="protein sequence ID" value="KIM60206.1"/>
    <property type="molecule type" value="Genomic_DNA"/>
</dbReference>
<organism evidence="1 2">
    <name type="scientific">Scleroderma citrinum Foug A</name>
    <dbReference type="NCBI Taxonomy" id="1036808"/>
    <lineage>
        <taxon>Eukaryota</taxon>
        <taxon>Fungi</taxon>
        <taxon>Dikarya</taxon>
        <taxon>Basidiomycota</taxon>
        <taxon>Agaricomycotina</taxon>
        <taxon>Agaricomycetes</taxon>
        <taxon>Agaricomycetidae</taxon>
        <taxon>Boletales</taxon>
        <taxon>Sclerodermatineae</taxon>
        <taxon>Sclerodermataceae</taxon>
        <taxon>Scleroderma</taxon>
    </lineage>
</organism>
<evidence type="ECO:0000313" key="1">
    <source>
        <dbReference type="EMBL" id="KIM60206.1"/>
    </source>
</evidence>
<reference evidence="1 2" key="1">
    <citation type="submission" date="2014-04" db="EMBL/GenBank/DDBJ databases">
        <authorList>
            <consortium name="DOE Joint Genome Institute"/>
            <person name="Kuo A."/>
            <person name="Kohler A."/>
            <person name="Nagy L.G."/>
            <person name="Floudas D."/>
            <person name="Copeland A."/>
            <person name="Barry K.W."/>
            <person name="Cichocki N."/>
            <person name="Veneault-Fourrey C."/>
            <person name="LaButti K."/>
            <person name="Lindquist E.A."/>
            <person name="Lipzen A."/>
            <person name="Lundell T."/>
            <person name="Morin E."/>
            <person name="Murat C."/>
            <person name="Sun H."/>
            <person name="Tunlid A."/>
            <person name="Henrissat B."/>
            <person name="Grigoriev I.V."/>
            <person name="Hibbett D.S."/>
            <person name="Martin F."/>
            <person name="Nordberg H.P."/>
            <person name="Cantor M.N."/>
            <person name="Hua S.X."/>
        </authorList>
    </citation>
    <scope>NUCLEOTIDE SEQUENCE [LARGE SCALE GENOMIC DNA]</scope>
    <source>
        <strain evidence="1 2">Foug A</strain>
    </source>
</reference>
<dbReference type="InParanoid" id="A0A0C3DWD0"/>
<sequence length="156" mass="17454">MDKLWEYIRNLPHLLVVGKILICQAIPYHKPTPNSAMTVQLWEAQLMDEGQFAGNFGSSMGYSQIVASGHPWLSLKSVEIHVWMCKPGEGPINVDSSHQAGYAFRTIFLTVDLDSANNALSRGHELTKEAILELNVPDVDQQSLDRAVFWTPMLAF</sequence>
<proteinExistence type="predicted"/>
<accession>A0A0C3DWD0</accession>
<dbReference type="Proteomes" id="UP000053989">
    <property type="component" value="Unassembled WGS sequence"/>
</dbReference>
<dbReference type="HOGENOM" id="CLU_1687733_0_0_1"/>
<gene>
    <name evidence="1" type="ORF">SCLCIDRAFT_26730</name>
</gene>
<dbReference type="AlphaFoldDB" id="A0A0C3DWD0"/>
<name>A0A0C3DWD0_9AGAM</name>
<reference evidence="2" key="2">
    <citation type="submission" date="2015-01" db="EMBL/GenBank/DDBJ databases">
        <title>Evolutionary Origins and Diversification of the Mycorrhizal Mutualists.</title>
        <authorList>
            <consortium name="DOE Joint Genome Institute"/>
            <consortium name="Mycorrhizal Genomics Consortium"/>
            <person name="Kohler A."/>
            <person name="Kuo A."/>
            <person name="Nagy L.G."/>
            <person name="Floudas D."/>
            <person name="Copeland A."/>
            <person name="Barry K.W."/>
            <person name="Cichocki N."/>
            <person name="Veneault-Fourrey C."/>
            <person name="LaButti K."/>
            <person name="Lindquist E.A."/>
            <person name="Lipzen A."/>
            <person name="Lundell T."/>
            <person name="Morin E."/>
            <person name="Murat C."/>
            <person name="Riley R."/>
            <person name="Ohm R."/>
            <person name="Sun H."/>
            <person name="Tunlid A."/>
            <person name="Henrissat B."/>
            <person name="Grigoriev I.V."/>
            <person name="Hibbett D.S."/>
            <person name="Martin F."/>
        </authorList>
    </citation>
    <scope>NUCLEOTIDE SEQUENCE [LARGE SCALE GENOMIC DNA]</scope>
    <source>
        <strain evidence="2">Foug A</strain>
    </source>
</reference>
<keyword evidence="2" id="KW-1185">Reference proteome</keyword>